<evidence type="ECO:0000313" key="2">
    <source>
        <dbReference type="EMBL" id="QMW04809.1"/>
    </source>
</evidence>
<dbReference type="Gene3D" id="3.20.20.150">
    <property type="entry name" value="Divalent-metal-dependent TIM barrel enzymes"/>
    <property type="match status" value="1"/>
</dbReference>
<protein>
    <recommendedName>
        <fullName evidence="4">Xylose isomerase-like TIM barrel domain-containing protein</fullName>
    </recommendedName>
</protein>
<accession>A0A7G5H117</accession>
<dbReference type="AlphaFoldDB" id="A0A7G5H117"/>
<evidence type="ECO:0000313" key="3">
    <source>
        <dbReference type="Proteomes" id="UP000515369"/>
    </source>
</evidence>
<gene>
    <name evidence="2" type="ORF">H3H32_07775</name>
</gene>
<feature type="signal peptide" evidence="1">
    <location>
        <begin position="1"/>
        <end position="21"/>
    </location>
</feature>
<reference evidence="2 3" key="1">
    <citation type="submission" date="2020-07" db="EMBL/GenBank/DDBJ databases">
        <title>Spirosoma foliorum sp. nov., isolated from the leaves on the Nejang mountain Korea, Republic of.</title>
        <authorList>
            <person name="Ho H."/>
            <person name="Lee Y.-J."/>
            <person name="Nurcahyanto D.-A."/>
            <person name="Kim S.-G."/>
        </authorList>
    </citation>
    <scope>NUCLEOTIDE SEQUENCE [LARGE SCALE GENOMIC DNA]</scope>
    <source>
        <strain evidence="2 3">PL0136</strain>
    </source>
</reference>
<dbReference type="RefSeq" id="WP_182462161.1">
    <property type="nucleotide sequence ID" value="NZ_CP059732.1"/>
</dbReference>
<dbReference type="SUPFAM" id="SSF51658">
    <property type="entry name" value="Xylose isomerase-like"/>
    <property type="match status" value="1"/>
</dbReference>
<organism evidence="2 3">
    <name type="scientific">Spirosoma foliorum</name>
    <dbReference type="NCBI Taxonomy" id="2710596"/>
    <lineage>
        <taxon>Bacteria</taxon>
        <taxon>Pseudomonadati</taxon>
        <taxon>Bacteroidota</taxon>
        <taxon>Cytophagia</taxon>
        <taxon>Cytophagales</taxon>
        <taxon>Cytophagaceae</taxon>
        <taxon>Spirosoma</taxon>
    </lineage>
</organism>
<feature type="chain" id="PRO_5029022318" description="Xylose isomerase-like TIM barrel domain-containing protein" evidence="1">
    <location>
        <begin position="22"/>
        <end position="309"/>
    </location>
</feature>
<dbReference type="Proteomes" id="UP000515369">
    <property type="component" value="Chromosome"/>
</dbReference>
<evidence type="ECO:0008006" key="4">
    <source>
        <dbReference type="Google" id="ProtNLM"/>
    </source>
</evidence>
<dbReference type="EMBL" id="CP059732">
    <property type="protein sequence ID" value="QMW04809.1"/>
    <property type="molecule type" value="Genomic_DNA"/>
</dbReference>
<proteinExistence type="predicted"/>
<dbReference type="InterPro" id="IPR036237">
    <property type="entry name" value="Xyl_isomerase-like_sf"/>
</dbReference>
<name>A0A7G5H117_9BACT</name>
<keyword evidence="1" id="KW-0732">Signal</keyword>
<keyword evidence="3" id="KW-1185">Reference proteome</keyword>
<evidence type="ECO:0000256" key="1">
    <source>
        <dbReference type="SAM" id="SignalP"/>
    </source>
</evidence>
<sequence>MGKLFLLFPALTLLLVVSAIAQPEKKQLVVKDYPDLRVGFSTQNFQKAMPMTVESLTELMEYAAKEGYSFIELRDDQAMLSAADCKALAKVAQQNKLEVIYEIQKNVLDSGYFDVFKRGLANTLFFPKPGILRALLSKSEFEADSVKKGWTKAELTQLIKLSDRCAAMAKQQHIQFILENLNEPFFGNGSTYFGLQDFFKGTTNVGFQFDIGNPFRNSSKVKANPEKVATYLATMRNRWITSHFKTLNLGESQPILTDNPLSVNTVIELMGKQNIRYVTIELLPAADKQQCFSNHARSIQFLKDKGIFK</sequence>
<dbReference type="KEGG" id="sfol:H3H32_07775"/>